<comment type="caution">
    <text evidence="2">The sequence shown here is derived from an EMBL/GenBank/DDBJ whole genome shotgun (WGS) entry which is preliminary data.</text>
</comment>
<protein>
    <submittedName>
        <fullName evidence="2">SufB/sufD domain protein</fullName>
    </submittedName>
</protein>
<dbReference type="InterPro" id="IPR000825">
    <property type="entry name" value="SUF_FeS_clus_asmbl_SufBD_core"/>
</dbReference>
<dbReference type="EMBL" id="ADFR01000016">
    <property type="protein sequence ID" value="EFC05259.1"/>
    <property type="molecule type" value="Genomic_DNA"/>
</dbReference>
<dbReference type="GO" id="GO:0016226">
    <property type="term" value="P:iron-sulfur cluster assembly"/>
    <property type="evidence" value="ECO:0007669"/>
    <property type="project" value="InterPro"/>
</dbReference>
<dbReference type="OrthoDB" id="9803529at2"/>
<dbReference type="Proteomes" id="UP000005017">
    <property type="component" value="Unassembled WGS sequence"/>
</dbReference>
<evidence type="ECO:0000313" key="3">
    <source>
        <dbReference type="Proteomes" id="UP000005017"/>
    </source>
</evidence>
<dbReference type="AlphaFoldDB" id="D2MQJ0"/>
<dbReference type="InterPro" id="IPR037284">
    <property type="entry name" value="SUF_FeS_clus_asmbl_SufBD_sf"/>
</dbReference>
<dbReference type="eggNOG" id="COG0719">
    <property type="taxonomic scope" value="Bacteria"/>
</dbReference>
<accession>D2MQJ0</accession>
<dbReference type="RefSeq" id="WP_006627653.1">
    <property type="nucleotide sequence ID" value="NZ_ADFR01000016.1"/>
</dbReference>
<sequence>MILVRSDAEIHLEEGLTEILVDTDRDVELSLENHSENAQVFIRLKKVGKFHFRTFNYANSSTCYLVWNCLNNPLETQEHHEVMADAKAHVLYAELSKQEVKRDVWMALREPNAHGLVGSSALVANRYHLVQNVVNLAPHTLGEIQNFAVVLKGGDLYIDAIGKIVNGSFKSQSHQQSRAMCFEEGQKSTIIPELIIDENDVQASHAMTIGRMDAETMFYLQSRGLTAKQSTALIARGYLQSMTHFLNDEELNQKLSEELESELAHL</sequence>
<dbReference type="SUPFAM" id="SSF101960">
    <property type="entry name" value="Stabilizer of iron transporter SufD"/>
    <property type="match status" value="1"/>
</dbReference>
<keyword evidence="3" id="KW-1185">Reference proteome</keyword>
<name>D2MQJ0_9FIRM</name>
<dbReference type="PANTHER" id="PTHR43575">
    <property type="entry name" value="PROTEIN ABCI7, CHLOROPLASTIC"/>
    <property type="match status" value="1"/>
</dbReference>
<evidence type="ECO:0000259" key="1">
    <source>
        <dbReference type="Pfam" id="PF01458"/>
    </source>
</evidence>
<dbReference type="Pfam" id="PF01458">
    <property type="entry name" value="SUFBD_core"/>
    <property type="match status" value="1"/>
</dbReference>
<reference evidence="3" key="1">
    <citation type="submission" date="2009-12" db="EMBL/GenBank/DDBJ databases">
        <title>Sequence of Clostridiales genomosp. BVAB3 str. UPII9-5.</title>
        <authorList>
            <person name="Madupu R."/>
            <person name="Durkin A.S."/>
            <person name="Torralba M."/>
            <person name="Methe B."/>
            <person name="Sutton G.G."/>
            <person name="Strausberg R.L."/>
            <person name="Nelson K.E."/>
        </authorList>
    </citation>
    <scope>NUCLEOTIDE SEQUENCE [LARGE SCALE GENOMIC DNA]</scope>
    <source>
        <strain evidence="3">W1219</strain>
    </source>
</reference>
<dbReference type="PANTHER" id="PTHR43575:SF1">
    <property type="entry name" value="PROTEIN ABCI7, CHLOROPLASTIC"/>
    <property type="match status" value="1"/>
</dbReference>
<proteinExistence type="predicted"/>
<dbReference type="STRING" id="679192.HMPREF9013_0543"/>
<feature type="domain" description="SUF system FeS cluster assembly SufBD core" evidence="1">
    <location>
        <begin position="78"/>
        <end position="237"/>
    </location>
</feature>
<evidence type="ECO:0000313" key="2">
    <source>
        <dbReference type="EMBL" id="EFC05259.1"/>
    </source>
</evidence>
<organism evidence="2 3">
    <name type="scientific">Bulleidia extructa W1219</name>
    <dbReference type="NCBI Taxonomy" id="679192"/>
    <lineage>
        <taxon>Bacteria</taxon>
        <taxon>Bacillati</taxon>
        <taxon>Bacillota</taxon>
        <taxon>Erysipelotrichia</taxon>
        <taxon>Erysipelotrichales</taxon>
        <taxon>Erysipelotrichaceae</taxon>
        <taxon>Bulleidia</taxon>
    </lineage>
</organism>
<gene>
    <name evidence="2" type="ORF">HMPREF9013_0543</name>
</gene>
<dbReference type="InterPro" id="IPR055346">
    <property type="entry name" value="Fe-S_cluster_assembly_SufBD"/>
</dbReference>